<name>A0A4V1IYB0_9FUNG</name>
<evidence type="ECO:0000256" key="4">
    <source>
        <dbReference type="ARBA" id="ARBA00023136"/>
    </source>
</evidence>
<keyword evidence="4 6" id="KW-0472">Membrane</keyword>
<keyword evidence="8" id="KW-1185">Reference proteome</keyword>
<organism evidence="7 8">
    <name type="scientific">Piptocephalis cylindrospora</name>
    <dbReference type="NCBI Taxonomy" id="1907219"/>
    <lineage>
        <taxon>Eukaryota</taxon>
        <taxon>Fungi</taxon>
        <taxon>Fungi incertae sedis</taxon>
        <taxon>Zoopagomycota</taxon>
        <taxon>Zoopagomycotina</taxon>
        <taxon>Zoopagomycetes</taxon>
        <taxon>Zoopagales</taxon>
        <taxon>Piptocephalidaceae</taxon>
        <taxon>Piptocephalis</taxon>
    </lineage>
</organism>
<evidence type="ECO:0000256" key="1">
    <source>
        <dbReference type="ARBA" id="ARBA00004141"/>
    </source>
</evidence>
<dbReference type="GO" id="GO:0016020">
    <property type="term" value="C:membrane"/>
    <property type="evidence" value="ECO:0007669"/>
    <property type="project" value="UniProtKB-SubCell"/>
</dbReference>
<dbReference type="OrthoDB" id="71600at2759"/>
<feature type="region of interest" description="Disordered" evidence="5">
    <location>
        <begin position="245"/>
        <end position="267"/>
    </location>
</feature>
<reference evidence="8" key="1">
    <citation type="journal article" date="2018" name="Nat. Microbiol.">
        <title>Leveraging single-cell genomics to expand the fungal tree of life.</title>
        <authorList>
            <person name="Ahrendt S.R."/>
            <person name="Quandt C.A."/>
            <person name="Ciobanu D."/>
            <person name="Clum A."/>
            <person name="Salamov A."/>
            <person name="Andreopoulos B."/>
            <person name="Cheng J.F."/>
            <person name="Woyke T."/>
            <person name="Pelin A."/>
            <person name="Henrissat B."/>
            <person name="Reynolds N.K."/>
            <person name="Benny G.L."/>
            <person name="Smith M.E."/>
            <person name="James T.Y."/>
            <person name="Grigoriev I.V."/>
        </authorList>
    </citation>
    <scope>NUCLEOTIDE SEQUENCE [LARGE SCALE GENOMIC DNA]</scope>
</reference>
<dbReference type="Pfam" id="PF00335">
    <property type="entry name" value="Tetraspanin"/>
    <property type="match status" value="1"/>
</dbReference>
<evidence type="ECO:0000256" key="2">
    <source>
        <dbReference type="ARBA" id="ARBA00022692"/>
    </source>
</evidence>
<dbReference type="AlphaFoldDB" id="A0A4V1IYB0"/>
<dbReference type="Proteomes" id="UP000267251">
    <property type="component" value="Unassembled WGS sequence"/>
</dbReference>
<evidence type="ECO:0000313" key="7">
    <source>
        <dbReference type="EMBL" id="RKP13929.1"/>
    </source>
</evidence>
<feature type="transmembrane region" description="Helical" evidence="6">
    <location>
        <begin position="181"/>
        <end position="203"/>
    </location>
</feature>
<evidence type="ECO:0000256" key="3">
    <source>
        <dbReference type="ARBA" id="ARBA00022989"/>
    </source>
</evidence>
<evidence type="ECO:0000256" key="6">
    <source>
        <dbReference type="SAM" id="Phobius"/>
    </source>
</evidence>
<gene>
    <name evidence="7" type="ORF">BJ684DRAFT_19623</name>
</gene>
<dbReference type="InterPro" id="IPR008952">
    <property type="entry name" value="Tetraspanin_EC2_sf"/>
</dbReference>
<protein>
    <submittedName>
        <fullName evidence="7">Tetraspanin family-domain-containing protein</fullName>
    </submittedName>
</protein>
<keyword evidence="2 6" id="KW-0812">Transmembrane</keyword>
<evidence type="ECO:0000313" key="8">
    <source>
        <dbReference type="Proteomes" id="UP000267251"/>
    </source>
</evidence>
<keyword evidence="3 6" id="KW-1133">Transmembrane helix</keyword>
<proteinExistence type="predicted"/>
<feature type="transmembrane region" description="Helical" evidence="6">
    <location>
        <begin position="12"/>
        <end position="37"/>
    </location>
</feature>
<comment type="subcellular location">
    <subcellularLocation>
        <location evidence="1">Membrane</location>
        <topology evidence="1">Multi-pass membrane protein</topology>
    </subcellularLocation>
</comment>
<feature type="transmembrane region" description="Helical" evidence="6">
    <location>
        <begin position="80"/>
        <end position="100"/>
    </location>
</feature>
<feature type="compositionally biased region" description="Basic and acidic residues" evidence="5">
    <location>
        <begin position="257"/>
        <end position="267"/>
    </location>
</feature>
<dbReference type="EMBL" id="KZ987918">
    <property type="protein sequence ID" value="RKP13929.1"/>
    <property type="molecule type" value="Genomic_DNA"/>
</dbReference>
<evidence type="ECO:0000256" key="5">
    <source>
        <dbReference type="SAM" id="MobiDB-lite"/>
    </source>
</evidence>
<feature type="transmembrane region" description="Helical" evidence="6">
    <location>
        <begin position="43"/>
        <end position="68"/>
    </location>
</feature>
<dbReference type="InterPro" id="IPR018499">
    <property type="entry name" value="Tetraspanin/Peripherin"/>
</dbReference>
<sequence>MNSPNGKDLLEWSTLLFSVLLGIAGSASSISIVVLLLTSHAALWSHFVLWALLALALGALLTSILGCGAAVSGNLSLRTMYVFALLLLIVPQLLFSTMAVTRTESIERLLETNWQYAYDHHPDYLIHIEEYYKCCGFHHITDRPVATPHSDICPAISPLSLTTLPCLDVLADAWKHDHSPLLGGFGFTLVVLQLMALGTTMALRRRDIAEQEDLENRSLIASEQDRLLANPNHPSERVFGVEHLDGGGGGGTLGEDGVVRRNADDAT</sequence>
<dbReference type="SUPFAM" id="SSF48652">
    <property type="entry name" value="Tetraspanin"/>
    <property type="match status" value="1"/>
</dbReference>
<accession>A0A4V1IYB0</accession>